<keyword evidence="2" id="KW-0997">Cell inner membrane</keyword>
<dbReference type="InterPro" id="IPR004843">
    <property type="entry name" value="Calcineurin-like_PHP"/>
</dbReference>
<dbReference type="InterPro" id="IPR043461">
    <property type="entry name" value="LpxH-like"/>
</dbReference>
<evidence type="ECO:0000256" key="3">
    <source>
        <dbReference type="ARBA" id="ARBA00022723"/>
    </source>
</evidence>
<dbReference type="GO" id="GO:0046872">
    <property type="term" value="F:metal ion binding"/>
    <property type="evidence" value="ECO:0007669"/>
    <property type="project" value="UniProtKB-KW"/>
</dbReference>
<dbReference type="Proteomes" id="UP000574332">
    <property type="component" value="Unassembled WGS sequence"/>
</dbReference>
<dbReference type="PROSITE" id="PS51257">
    <property type="entry name" value="PROKAR_LIPOPROTEIN"/>
    <property type="match status" value="1"/>
</dbReference>
<keyword evidence="4" id="KW-0472">Membrane</keyword>
<protein>
    <submittedName>
        <fullName evidence="8">UDP-2,3-diacylglucosamine pyrophosphatase LpxH</fullName>
    </submittedName>
</protein>
<feature type="signal peptide" evidence="6">
    <location>
        <begin position="1"/>
        <end position="19"/>
    </location>
</feature>
<dbReference type="GO" id="GO:0008758">
    <property type="term" value="F:UDP-2,3-diacylglucosamine hydrolase activity"/>
    <property type="evidence" value="ECO:0007669"/>
    <property type="project" value="TreeGrafter"/>
</dbReference>
<keyword evidence="9" id="KW-1185">Reference proteome</keyword>
<dbReference type="Gene3D" id="3.60.21.10">
    <property type="match status" value="1"/>
</dbReference>
<evidence type="ECO:0000256" key="6">
    <source>
        <dbReference type="SAM" id="SignalP"/>
    </source>
</evidence>
<evidence type="ECO:0000313" key="8">
    <source>
        <dbReference type="EMBL" id="NYI49606.1"/>
    </source>
</evidence>
<accession>A0A8E1ZZQ0</accession>
<dbReference type="GO" id="GO:0016020">
    <property type="term" value="C:membrane"/>
    <property type="evidence" value="ECO:0007669"/>
    <property type="project" value="GOC"/>
</dbReference>
<gene>
    <name evidence="8" type="ORF">F5613_001684</name>
</gene>
<evidence type="ECO:0000256" key="4">
    <source>
        <dbReference type="ARBA" id="ARBA00023136"/>
    </source>
</evidence>
<keyword evidence="1" id="KW-1003">Cell membrane</keyword>
<reference evidence="8 9" key="1">
    <citation type="submission" date="2020-07" db="EMBL/GenBank/DDBJ databases">
        <title>Genomic Encyclopedia of Type Strains, Phase IV (KMG-IV): sequencing the most valuable type-strain genomes for metagenomic binning, comparative biology and taxonomic classification.</title>
        <authorList>
            <person name="Goeker M."/>
        </authorList>
    </citation>
    <scope>NUCLEOTIDE SEQUENCE [LARGE SCALE GENOMIC DNA]</scope>
    <source>
        <strain evidence="8 9">DSM 23697</strain>
    </source>
</reference>
<evidence type="ECO:0000256" key="1">
    <source>
        <dbReference type="ARBA" id="ARBA00022475"/>
    </source>
</evidence>
<dbReference type="PANTHER" id="PTHR34990">
    <property type="entry name" value="UDP-2,3-DIACYLGLUCOSAMINE HYDROLASE-RELATED"/>
    <property type="match status" value="1"/>
</dbReference>
<evidence type="ECO:0000256" key="2">
    <source>
        <dbReference type="ARBA" id="ARBA00022519"/>
    </source>
</evidence>
<evidence type="ECO:0000256" key="5">
    <source>
        <dbReference type="ARBA" id="ARBA00023211"/>
    </source>
</evidence>
<dbReference type="EMBL" id="JACCCY010000002">
    <property type="protein sequence ID" value="NYI49606.1"/>
    <property type="molecule type" value="Genomic_DNA"/>
</dbReference>
<dbReference type="GO" id="GO:0009245">
    <property type="term" value="P:lipid A biosynthetic process"/>
    <property type="evidence" value="ECO:0007669"/>
    <property type="project" value="TreeGrafter"/>
</dbReference>
<organism evidence="8 9">
    <name type="scientific">Macellibacteroides fermentans</name>
    <dbReference type="NCBI Taxonomy" id="879969"/>
    <lineage>
        <taxon>Bacteria</taxon>
        <taxon>Pseudomonadati</taxon>
        <taxon>Bacteroidota</taxon>
        <taxon>Bacteroidia</taxon>
        <taxon>Bacteroidales</taxon>
        <taxon>Porphyromonadaceae</taxon>
        <taxon>Macellibacteroides</taxon>
    </lineage>
</organism>
<dbReference type="PANTHER" id="PTHR34990:SF2">
    <property type="entry name" value="BLL8164 PROTEIN"/>
    <property type="match status" value="1"/>
</dbReference>
<dbReference type="SUPFAM" id="SSF56300">
    <property type="entry name" value="Metallo-dependent phosphatases"/>
    <property type="match status" value="1"/>
</dbReference>
<evidence type="ECO:0000313" key="9">
    <source>
        <dbReference type="Proteomes" id="UP000574332"/>
    </source>
</evidence>
<keyword evidence="3" id="KW-0479">Metal-binding</keyword>
<proteinExistence type="predicted"/>
<dbReference type="AlphaFoldDB" id="A0A8E1ZZQ0"/>
<name>A0A8E1ZZQ0_9PORP</name>
<sequence length="456" mass="51179">MMRKFNFMLLMLASVYTLGSCSSNNDDPVSTNPFDNITESSNKERDKIVIISDLHLGNDLTYSENVKHLKRLEEFLGEVRSSGTVKELVIGGDMFDEWYIPTRLDSYPNGSQADFIKKSVKANQGVFDLLNGIIKDGKIKLTYVPGNHDMGFTPENVNLALPGVNQARDPKDKFGIGTYRPDDYPQIAIEHGHRYDFFNAIAPKANEAEAPGATLPPGYFFARIAANSFTDPTTKEAATKVPEVKLQDPSNPEQYSKNVYYTLWQYVLGELIFVKDNFSEPIIKTNVGNFTKTYSINDILPTNNPADGSIQMKLYNNLFTQANWDARTKYNNVPFPTNINTAIAGSLNTEFLDDQSDVQYFKNPTSNTRIVVFGHTHKPMIKTFTNVLGQECIYANSGTWEDQKTRDKNAAIDQDNLKMDFVVISPVKSDSKKLQVSLLKYHGGKHVPVDSKSLDL</sequence>
<comment type="caution">
    <text evidence="8">The sequence shown here is derived from an EMBL/GenBank/DDBJ whole genome shotgun (WGS) entry which is preliminary data.</text>
</comment>
<feature type="chain" id="PRO_5034038063" evidence="6">
    <location>
        <begin position="20"/>
        <end position="456"/>
    </location>
</feature>
<evidence type="ECO:0000259" key="7">
    <source>
        <dbReference type="Pfam" id="PF00149"/>
    </source>
</evidence>
<dbReference type="InterPro" id="IPR029052">
    <property type="entry name" value="Metallo-depent_PP-like"/>
</dbReference>
<feature type="domain" description="Calcineurin-like phosphoesterase" evidence="7">
    <location>
        <begin position="47"/>
        <end position="193"/>
    </location>
</feature>
<keyword evidence="6" id="KW-0732">Signal</keyword>
<dbReference type="RefSeq" id="WP_246303377.1">
    <property type="nucleotide sequence ID" value="NZ_JACCCY010000002.1"/>
</dbReference>
<dbReference type="Pfam" id="PF00149">
    <property type="entry name" value="Metallophos"/>
    <property type="match status" value="1"/>
</dbReference>
<keyword evidence="5" id="KW-0464">Manganese</keyword>